<keyword evidence="5 6" id="KW-0175">Coiled coil</keyword>
<dbReference type="SUPFAM" id="SSF56112">
    <property type="entry name" value="Protein kinase-like (PK-like)"/>
    <property type="match status" value="1"/>
</dbReference>
<dbReference type="AlphaFoldDB" id="A0A067RDW1"/>
<dbReference type="Proteomes" id="UP000027135">
    <property type="component" value="Unassembled WGS sequence"/>
</dbReference>
<protein>
    <recommendedName>
        <fullName evidence="6">PAN2-PAN3 deadenylation complex subunit PAN3</fullName>
    </recommendedName>
    <alternativeName>
        <fullName evidence="6">PAB1P-dependent poly(A)-specific ribonuclease</fullName>
    </alternativeName>
    <alternativeName>
        <fullName evidence="6">Poly(A)-nuclease deadenylation complex subunit 3</fullName>
        <shortName evidence="6">PAN deadenylation complex subunit 3</shortName>
    </alternativeName>
</protein>
<dbReference type="FunFam" id="1.10.510.10:FF:000451">
    <property type="entry name" value="PAN2-PAN3 deadenylation complex subunit PAN3"/>
    <property type="match status" value="1"/>
</dbReference>
<evidence type="ECO:0000313" key="9">
    <source>
        <dbReference type="EMBL" id="KDR21957.1"/>
    </source>
</evidence>
<comment type="subunit">
    <text evidence="6">Homodimer. Forms a heterotrimer with a catalytic subunit PAN2 to form the poly(A)-nuclease (PAN) deadenylation complex. Interacts (via PAM-2 motif) with poly(A)-binding protein (via PABC domain), conferring substrate specificity of the enzyme complex.</text>
</comment>
<keyword evidence="3 6" id="KW-0547">Nucleotide-binding</keyword>
<dbReference type="GO" id="GO:0000932">
    <property type="term" value="C:P-body"/>
    <property type="evidence" value="ECO:0007669"/>
    <property type="project" value="UniProtKB-SubCell"/>
</dbReference>
<dbReference type="OrthoDB" id="204958at2759"/>
<evidence type="ECO:0000256" key="3">
    <source>
        <dbReference type="ARBA" id="ARBA00022741"/>
    </source>
</evidence>
<keyword evidence="1 6" id="KW-0963">Cytoplasm</keyword>
<evidence type="ECO:0000256" key="1">
    <source>
        <dbReference type="ARBA" id="ARBA00022490"/>
    </source>
</evidence>
<comment type="domain">
    <text evidence="6">The pseudokinase domain, the coiled-coil (CC), and C-terminal knob domain (CK) form a structural unit (PKC) that forms an extensive high-affinity interaction surface for PAN2.</text>
</comment>
<dbReference type="GO" id="GO:0031251">
    <property type="term" value="C:PAN complex"/>
    <property type="evidence" value="ECO:0007669"/>
    <property type="project" value="UniProtKB-UniRule"/>
</dbReference>
<feature type="compositionally biased region" description="Polar residues" evidence="7">
    <location>
        <begin position="207"/>
        <end position="223"/>
    </location>
</feature>
<proteinExistence type="inferred from homology"/>
<dbReference type="OMA" id="ASHVINM"/>
<dbReference type="Gene3D" id="1.10.287.3700">
    <property type="match status" value="1"/>
</dbReference>
<feature type="binding site" evidence="6">
    <location>
        <begin position="513"/>
        <end position="514"/>
    </location>
    <ligand>
        <name>ATP</name>
        <dbReference type="ChEBI" id="CHEBI:30616"/>
    </ligand>
</feature>
<dbReference type="GO" id="GO:0010606">
    <property type="term" value="P:positive regulation of cytoplasmic mRNA processing body assembly"/>
    <property type="evidence" value="ECO:0007669"/>
    <property type="project" value="UniProtKB-UniRule"/>
</dbReference>
<dbReference type="InterPro" id="IPR000719">
    <property type="entry name" value="Prot_kinase_dom"/>
</dbReference>
<dbReference type="GO" id="GO:0008143">
    <property type="term" value="F:poly(A) binding"/>
    <property type="evidence" value="ECO:0007669"/>
    <property type="project" value="TreeGrafter"/>
</dbReference>
<name>A0A067RDW1_ZOONE</name>
<dbReference type="InParanoid" id="A0A067RDW1"/>
<evidence type="ECO:0000256" key="4">
    <source>
        <dbReference type="ARBA" id="ARBA00022840"/>
    </source>
</evidence>
<dbReference type="HAMAP" id="MF_03181">
    <property type="entry name" value="PAN3"/>
    <property type="match status" value="1"/>
</dbReference>
<evidence type="ECO:0000313" key="10">
    <source>
        <dbReference type="Proteomes" id="UP000027135"/>
    </source>
</evidence>
<dbReference type="InterPro" id="IPR041332">
    <property type="entry name" value="Pan3_CK"/>
</dbReference>
<comment type="function">
    <text evidence="6">Regulatory subunit of the poly(A)-nuclease (PAN) deadenylation complex, one of two cytoplasmic mRNA deadenylases involved in general and miRNA-mediated mRNA turnover. PAN specifically shortens poly(A) tails of RNA and the activity is stimulated by poly(A)-binding protein (PABP). PAN deadenylation is followed by rapid degradation of the shortened mRNA tails by the CCR4-NOT complex. Deadenylated mRNAs are then degraded by two alternative mechanisms, namely exosome-mediated 3'-5' exonucleolytic degradation, or deadenlyation-dependent mRNA decaping and subsequent 5'-3' exonucleolytic degradation by XRN1. PAN3 acts as a positive regulator for PAN activity, recruiting the catalytic subunit PAN2 to mRNA via its interaction with RNA and PABP, and to miRNA targets via its interaction with GW182 family proteins.</text>
</comment>
<evidence type="ECO:0000256" key="5">
    <source>
        <dbReference type="ARBA" id="ARBA00023054"/>
    </source>
</evidence>
<feature type="domain" description="Protein kinase" evidence="8">
    <location>
        <begin position="348"/>
        <end position="624"/>
    </location>
</feature>
<comment type="subcellular location">
    <subcellularLocation>
        <location evidence="6">Cytoplasm</location>
        <location evidence="6">P-body</location>
    </subcellularLocation>
</comment>
<feature type="binding site" evidence="6">
    <location>
        <position position="377"/>
    </location>
    <ligand>
        <name>ATP</name>
        <dbReference type="ChEBI" id="CHEBI:30616"/>
    </ligand>
</feature>
<sequence length="760" mass="82919">MDNISAGVRKPAVPANSRGSYLSSGLTVSNMGTCYSGDDALLLSRNHGISNVIFPGSLAYSGNRVKPEEPSYTGCEDRMDPIFLSYSQANGVPQESKLATYMNRQNTSTPTSTVNQSLAKNLAGLSLDAVVSLKKVTPQAPEFVPAAGGGGTAGNTVAGNGSPDFLNSFTGLSSSGGPQATFGSRRSSLESPLSASPRLTPQPSPPLSNCSPTPTLDKTPITPVSTYQENVGGTTYFYPTTVAVAGAAGGGEAAGLNSSGMSSGSSVVPSVVLPSFHVYPGTPTHLASIKGKSTTPAAAFYVANEIRMETLHRNALVLAQPDPEQFPELPSEIDNYHELCPLKPVPSNSMHKSQLLGYPMSTYKATNTKTGARYCLRRVHGFRLPNTKCMFLVDMWKHLQHSNIVQLREVFTTKAFGDYSMIFVYDYHPGSETLLMKHFTPSEPLNGYADPFSADPTAPRPYSHQKNALLRQQHGGGSGMLPEGVIWNYIIQLTSALRVIHAAGLACRTLDPTKILLTGRSRLRLSSLAISDVLTFDTTSPNPLQLIPHFQQEDLTALGKVILALACRSLMAVQRENMQTSLDLVARTYSNDLRNVIMYLLTNQQQQQHKSVTDLMPMIGARFYTQLDAIQIRSDVLENEISKEMENGRLCRLLVKLGTVNERPELNLDPTWAETGDRYMLKLFRDYLFHQVSEDGRPWLDMSHVVQCLNKLDTAAPEKICLMSRDEQSILVVSYAELKHCLEQSFEEILNAATKRDQIA</sequence>
<feature type="region of interest" description="Disordered" evidence="7">
    <location>
        <begin position="168"/>
        <end position="223"/>
    </location>
</feature>
<dbReference type="PANTHER" id="PTHR12272:SF11">
    <property type="entry name" value="PAN2-PAN3 DEADENYLATION COMPLEX SUBUNIT PAN3"/>
    <property type="match status" value="1"/>
</dbReference>
<gene>
    <name evidence="6" type="primary">PAN3</name>
    <name evidence="9" type="ORF">L798_02846</name>
</gene>
<evidence type="ECO:0000259" key="8">
    <source>
        <dbReference type="PROSITE" id="PS50011"/>
    </source>
</evidence>
<dbReference type="FunFam" id="1.10.287.3700:FF:000001">
    <property type="entry name" value="PAN2-PAN3 deadenylation complex subunit PAN3"/>
    <property type="match status" value="1"/>
</dbReference>
<evidence type="ECO:0000256" key="2">
    <source>
        <dbReference type="ARBA" id="ARBA00022664"/>
    </source>
</evidence>
<evidence type="ECO:0000256" key="7">
    <source>
        <dbReference type="SAM" id="MobiDB-lite"/>
    </source>
</evidence>
<feature type="compositionally biased region" description="Polar residues" evidence="7">
    <location>
        <begin position="168"/>
        <end position="199"/>
    </location>
</feature>
<keyword evidence="4 6" id="KW-0067">ATP-binding</keyword>
<organism evidence="9 10">
    <name type="scientific">Zootermopsis nevadensis</name>
    <name type="common">Dampwood termite</name>
    <dbReference type="NCBI Taxonomy" id="136037"/>
    <lineage>
        <taxon>Eukaryota</taxon>
        <taxon>Metazoa</taxon>
        <taxon>Ecdysozoa</taxon>
        <taxon>Arthropoda</taxon>
        <taxon>Hexapoda</taxon>
        <taxon>Insecta</taxon>
        <taxon>Pterygota</taxon>
        <taxon>Neoptera</taxon>
        <taxon>Polyneoptera</taxon>
        <taxon>Dictyoptera</taxon>
        <taxon>Blattodea</taxon>
        <taxon>Blattoidea</taxon>
        <taxon>Termitoidae</taxon>
        <taxon>Termopsidae</taxon>
        <taxon>Zootermopsis</taxon>
    </lineage>
</organism>
<dbReference type="PROSITE" id="PS50011">
    <property type="entry name" value="PROTEIN_KINASE_DOM"/>
    <property type="match status" value="1"/>
</dbReference>
<evidence type="ECO:0000256" key="6">
    <source>
        <dbReference type="HAMAP-Rule" id="MF_03181"/>
    </source>
</evidence>
<dbReference type="GO" id="GO:0006397">
    <property type="term" value="P:mRNA processing"/>
    <property type="evidence" value="ECO:0007669"/>
    <property type="project" value="UniProtKB-KW"/>
</dbReference>
<keyword evidence="2 6" id="KW-0507">mRNA processing</keyword>
<dbReference type="InterPro" id="IPR011009">
    <property type="entry name" value="Kinase-like_dom_sf"/>
</dbReference>
<dbReference type="STRING" id="136037.A0A067RDW1"/>
<comment type="similarity">
    <text evidence="6">Belongs to the protein kinase superfamily. PAN3 family.</text>
</comment>
<comment type="domain">
    <text evidence="6">The N-terminal zinc finger binds to poly(A) RNA.</text>
</comment>
<dbReference type="PANTHER" id="PTHR12272">
    <property type="entry name" value="DEADENYLATION COMPLEX SUBUNIT PAN3"/>
    <property type="match status" value="1"/>
</dbReference>
<dbReference type="Gene3D" id="1.20.5.5160">
    <property type="match status" value="1"/>
</dbReference>
<dbReference type="FunCoup" id="A0A067RDW1">
    <property type="interactions" value="1679"/>
</dbReference>
<dbReference type="InterPro" id="IPR030844">
    <property type="entry name" value="PAN3"/>
</dbReference>
<dbReference type="GO" id="GO:0004672">
    <property type="term" value="F:protein kinase activity"/>
    <property type="evidence" value="ECO:0007669"/>
    <property type="project" value="InterPro"/>
</dbReference>
<dbReference type="EMBL" id="KK852529">
    <property type="protein sequence ID" value="KDR21957.1"/>
    <property type="molecule type" value="Genomic_DNA"/>
</dbReference>
<comment type="domain">
    <text evidence="6">Contains a pseudokinase domain. The protein kinase domain is predicted to be catalytically inactive because some of the residues important for catalytic activity are substituted and it lacks the equivalent of the binding site for a peptide substrate. However, it has retained an ATP-binding site and ATP-binding is required for mRNA degradation, stimulating the activity of the PAN2 nuclease in vitro. The nucleotide-binding site is juxtaposed to the RNase active site of PAN2 in the complex and may actually bind nucleosides of a poly(A) RNA rather than ATP, feeding the poly(A)-tail to the active site of the deadenylase and thus increasing the efficiency with which this distributive enzyme degrades oligo(A) RNAs.</text>
</comment>
<dbReference type="eggNOG" id="KOG3741">
    <property type="taxonomic scope" value="Eukaryota"/>
</dbReference>
<feature type="region of interest" description="Knob domain" evidence="6">
    <location>
        <begin position="660"/>
        <end position="760"/>
    </location>
</feature>
<feature type="coiled-coil region" evidence="6">
    <location>
        <begin position="621"/>
        <end position="659"/>
    </location>
</feature>
<accession>A0A067RDW1</accession>
<comment type="caution">
    <text evidence="6">Lacks conserved residue(s) required for the propagation of feature annotation.</text>
</comment>
<keyword evidence="10" id="KW-1185">Reference proteome</keyword>
<dbReference type="GO" id="GO:0000289">
    <property type="term" value="P:nuclear-transcribed mRNA poly(A) tail shortening"/>
    <property type="evidence" value="ECO:0007669"/>
    <property type="project" value="UniProtKB-UniRule"/>
</dbReference>
<reference evidence="9 10" key="1">
    <citation type="journal article" date="2014" name="Nat. Commun.">
        <title>Molecular traces of alternative social organization in a termite genome.</title>
        <authorList>
            <person name="Terrapon N."/>
            <person name="Li C."/>
            <person name="Robertson H.M."/>
            <person name="Ji L."/>
            <person name="Meng X."/>
            <person name="Booth W."/>
            <person name="Chen Z."/>
            <person name="Childers C.P."/>
            <person name="Glastad K.M."/>
            <person name="Gokhale K."/>
            <person name="Gowin J."/>
            <person name="Gronenberg W."/>
            <person name="Hermansen R.A."/>
            <person name="Hu H."/>
            <person name="Hunt B.G."/>
            <person name="Huylmans A.K."/>
            <person name="Khalil S.M."/>
            <person name="Mitchell R.D."/>
            <person name="Munoz-Torres M.C."/>
            <person name="Mustard J.A."/>
            <person name="Pan H."/>
            <person name="Reese J.T."/>
            <person name="Scharf M.E."/>
            <person name="Sun F."/>
            <person name="Vogel H."/>
            <person name="Xiao J."/>
            <person name="Yang W."/>
            <person name="Yang Z."/>
            <person name="Yang Z."/>
            <person name="Zhou J."/>
            <person name="Zhu J."/>
            <person name="Brent C.S."/>
            <person name="Elsik C.G."/>
            <person name="Goodisman M.A."/>
            <person name="Liberles D.A."/>
            <person name="Roe R.M."/>
            <person name="Vargo E.L."/>
            <person name="Vilcinskas A."/>
            <person name="Wang J."/>
            <person name="Bornberg-Bauer E."/>
            <person name="Korb J."/>
            <person name="Zhang G."/>
            <person name="Liebig J."/>
        </authorList>
    </citation>
    <scope>NUCLEOTIDE SEQUENCE [LARGE SCALE GENOMIC DNA]</scope>
    <source>
        <tissue evidence="9">Whole organism</tissue>
    </source>
</reference>
<dbReference type="Gene3D" id="1.10.510.10">
    <property type="entry name" value="Transferase(Phosphotransferase) domain 1"/>
    <property type="match status" value="1"/>
</dbReference>
<feature type="binding site" evidence="6">
    <location>
        <begin position="426"/>
        <end position="433"/>
    </location>
    <ligand>
        <name>ATP</name>
        <dbReference type="ChEBI" id="CHEBI:30616"/>
    </ligand>
</feature>
<dbReference type="Pfam" id="PF18101">
    <property type="entry name" value="Pan3_CK"/>
    <property type="match status" value="1"/>
</dbReference>
<dbReference type="GO" id="GO:0005524">
    <property type="term" value="F:ATP binding"/>
    <property type="evidence" value="ECO:0007669"/>
    <property type="project" value="UniProtKB-UniRule"/>
</dbReference>